<organism evidence="4 5">
    <name type="scientific">Cellulomonas aerilata</name>
    <dbReference type="NCBI Taxonomy" id="515326"/>
    <lineage>
        <taxon>Bacteria</taxon>
        <taxon>Bacillati</taxon>
        <taxon>Actinomycetota</taxon>
        <taxon>Actinomycetes</taxon>
        <taxon>Micrococcales</taxon>
        <taxon>Cellulomonadaceae</taxon>
        <taxon>Cellulomonas</taxon>
    </lineage>
</organism>
<feature type="transmembrane region" description="Helical" evidence="2">
    <location>
        <begin position="71"/>
        <end position="90"/>
    </location>
</feature>
<protein>
    <recommendedName>
        <fullName evidence="3">PAS domain-containing protein</fullName>
    </recommendedName>
</protein>
<evidence type="ECO:0000313" key="4">
    <source>
        <dbReference type="EMBL" id="GEO35116.1"/>
    </source>
</evidence>
<keyword evidence="5" id="KW-1185">Reference proteome</keyword>
<dbReference type="Gene3D" id="3.30.450.20">
    <property type="entry name" value="PAS domain"/>
    <property type="match status" value="1"/>
</dbReference>
<dbReference type="PROSITE" id="PS50112">
    <property type="entry name" value="PAS"/>
    <property type="match status" value="1"/>
</dbReference>
<sequence>MLDRDRVHPAPVPGTRPPSRARRLRARLLPRGVDLPESAWNGRHRAVVLFLWVLTAVTTVWAVGLVRTPNAVAEAAALVAATAAVTAIPTRRRRLAASAASVTMLLATAVLVHLSGGVIEVHFLFFVIVAAVTLYQQWAPFLSAVAFVTLHHGVLGTMAPEATYNHQPAIENPWLWAGVHGGFIALASLVGLAAWRFDELVRDELRQVGEHHRVVLDSVGDAVLALDGGGRVLSSNARAAVLLGTAPALLTGRHVHDVVHPRAPHPAQTCPLAGGGADQGLAEIEHRPPATTEGLADGTPGGATRTATVPVTYRLSSVDGDSRATSVLTLTDVTGTQRAQAAERELRHLSAERLVERAEVRQLAASVSPSPLSVPGVELAASYLPASEALMGGDLYDWFRSPDGTVTVAVIDAMGKGLSATRHAVAVLHTLRVLALDGQPLRDLLGRAAAVMADYDDDLMATAVVARYRPATGEVDVASAGHPPALLVRRDGRTELLESVGIGFGVPGAGSSVLCSATLAVGDTLVLYSDGLIEGTRDLDRGLADLRRTAAAAATDDPEQLVERLVREPGSVAAGDDRVAVVLRRGTGQG</sequence>
<keyword evidence="2" id="KW-0812">Transmembrane</keyword>
<dbReference type="SMART" id="SM00331">
    <property type="entry name" value="PP2C_SIG"/>
    <property type="match status" value="1"/>
</dbReference>
<dbReference type="SUPFAM" id="SSF81606">
    <property type="entry name" value="PP2C-like"/>
    <property type="match status" value="1"/>
</dbReference>
<keyword evidence="1" id="KW-0378">Hydrolase</keyword>
<dbReference type="Pfam" id="PF07228">
    <property type="entry name" value="SpoIIE"/>
    <property type="match status" value="1"/>
</dbReference>
<dbReference type="Proteomes" id="UP000321181">
    <property type="component" value="Unassembled WGS sequence"/>
</dbReference>
<dbReference type="Pfam" id="PF00989">
    <property type="entry name" value="PAS"/>
    <property type="match status" value="1"/>
</dbReference>
<evidence type="ECO:0000259" key="3">
    <source>
        <dbReference type="PROSITE" id="PS50112"/>
    </source>
</evidence>
<accession>A0A512DFA7</accession>
<dbReference type="InterPro" id="IPR000014">
    <property type="entry name" value="PAS"/>
</dbReference>
<evidence type="ECO:0000313" key="5">
    <source>
        <dbReference type="Proteomes" id="UP000321181"/>
    </source>
</evidence>
<dbReference type="InterPro" id="IPR001932">
    <property type="entry name" value="PPM-type_phosphatase-like_dom"/>
</dbReference>
<keyword evidence="2" id="KW-1133">Transmembrane helix</keyword>
<dbReference type="InterPro" id="IPR036457">
    <property type="entry name" value="PPM-type-like_dom_sf"/>
</dbReference>
<dbReference type="GO" id="GO:0016791">
    <property type="term" value="F:phosphatase activity"/>
    <property type="evidence" value="ECO:0007669"/>
    <property type="project" value="TreeGrafter"/>
</dbReference>
<evidence type="ECO:0000256" key="1">
    <source>
        <dbReference type="ARBA" id="ARBA00022801"/>
    </source>
</evidence>
<reference evidence="4 5" key="1">
    <citation type="submission" date="2019-07" db="EMBL/GenBank/DDBJ databases">
        <title>Whole genome shotgun sequence of Cellulomonas aerilata NBRC 106308.</title>
        <authorList>
            <person name="Hosoyama A."/>
            <person name="Uohara A."/>
            <person name="Ohji S."/>
            <person name="Ichikawa N."/>
        </authorList>
    </citation>
    <scope>NUCLEOTIDE SEQUENCE [LARGE SCALE GENOMIC DNA]</scope>
    <source>
        <strain evidence="4 5">NBRC 106308</strain>
    </source>
</reference>
<feature type="transmembrane region" description="Helical" evidence="2">
    <location>
        <begin position="174"/>
        <end position="195"/>
    </location>
</feature>
<evidence type="ECO:0000256" key="2">
    <source>
        <dbReference type="SAM" id="Phobius"/>
    </source>
</evidence>
<feature type="transmembrane region" description="Helical" evidence="2">
    <location>
        <begin position="141"/>
        <end position="162"/>
    </location>
</feature>
<dbReference type="CDD" id="cd00130">
    <property type="entry name" value="PAS"/>
    <property type="match status" value="1"/>
</dbReference>
<keyword evidence="2" id="KW-0472">Membrane</keyword>
<dbReference type="SUPFAM" id="SSF55785">
    <property type="entry name" value="PYP-like sensor domain (PAS domain)"/>
    <property type="match status" value="1"/>
</dbReference>
<gene>
    <name evidence="4" type="ORF">CAE01nite_28410</name>
</gene>
<dbReference type="Gene3D" id="3.60.40.10">
    <property type="entry name" value="PPM-type phosphatase domain"/>
    <property type="match status" value="1"/>
</dbReference>
<dbReference type="EMBL" id="BJYY01000018">
    <property type="protein sequence ID" value="GEO35116.1"/>
    <property type="molecule type" value="Genomic_DNA"/>
</dbReference>
<dbReference type="InterPro" id="IPR035965">
    <property type="entry name" value="PAS-like_dom_sf"/>
</dbReference>
<feature type="transmembrane region" description="Helical" evidence="2">
    <location>
        <begin position="46"/>
        <end position="65"/>
    </location>
</feature>
<dbReference type="InterPro" id="IPR013767">
    <property type="entry name" value="PAS_fold"/>
</dbReference>
<feature type="transmembrane region" description="Helical" evidence="2">
    <location>
        <begin position="102"/>
        <end position="135"/>
    </location>
</feature>
<dbReference type="InterPro" id="IPR052016">
    <property type="entry name" value="Bact_Sigma-Reg"/>
</dbReference>
<dbReference type="PANTHER" id="PTHR43156:SF2">
    <property type="entry name" value="STAGE II SPORULATION PROTEIN E"/>
    <property type="match status" value="1"/>
</dbReference>
<dbReference type="GO" id="GO:0006355">
    <property type="term" value="P:regulation of DNA-templated transcription"/>
    <property type="evidence" value="ECO:0007669"/>
    <property type="project" value="InterPro"/>
</dbReference>
<proteinExistence type="predicted"/>
<comment type="caution">
    <text evidence="4">The sequence shown here is derived from an EMBL/GenBank/DDBJ whole genome shotgun (WGS) entry which is preliminary data.</text>
</comment>
<dbReference type="SMART" id="SM00091">
    <property type="entry name" value="PAS"/>
    <property type="match status" value="1"/>
</dbReference>
<feature type="domain" description="PAS" evidence="3">
    <location>
        <begin position="208"/>
        <end position="261"/>
    </location>
</feature>
<name>A0A512DFA7_9CELL</name>
<dbReference type="AlphaFoldDB" id="A0A512DFA7"/>
<dbReference type="PANTHER" id="PTHR43156">
    <property type="entry name" value="STAGE II SPORULATION PROTEIN E-RELATED"/>
    <property type="match status" value="1"/>
</dbReference>